<proteinExistence type="predicted"/>
<dbReference type="EMBL" id="MLJW01007572">
    <property type="protein sequence ID" value="OIQ65127.1"/>
    <property type="molecule type" value="Genomic_DNA"/>
</dbReference>
<reference evidence="1" key="1">
    <citation type="submission" date="2016-10" db="EMBL/GenBank/DDBJ databases">
        <title>Sequence of Gallionella enrichment culture.</title>
        <authorList>
            <person name="Poehlein A."/>
            <person name="Muehling M."/>
            <person name="Daniel R."/>
        </authorList>
    </citation>
    <scope>NUCLEOTIDE SEQUENCE</scope>
</reference>
<protein>
    <submittedName>
        <fullName evidence="1">Uncharacterized protein</fullName>
    </submittedName>
</protein>
<name>A0A1J5PBF5_9ZZZZ</name>
<sequence length="39" mass="4007">MARTIGTKPEATKPTPNMPGMASAMVAGGMIISMDWAIA</sequence>
<evidence type="ECO:0000313" key="1">
    <source>
        <dbReference type="EMBL" id="OIQ65127.1"/>
    </source>
</evidence>
<gene>
    <name evidence="1" type="ORF">GALL_533170</name>
</gene>
<dbReference type="AlphaFoldDB" id="A0A1J5PBF5"/>
<organism evidence="1">
    <name type="scientific">mine drainage metagenome</name>
    <dbReference type="NCBI Taxonomy" id="410659"/>
    <lineage>
        <taxon>unclassified sequences</taxon>
        <taxon>metagenomes</taxon>
        <taxon>ecological metagenomes</taxon>
    </lineage>
</organism>
<comment type="caution">
    <text evidence="1">The sequence shown here is derived from an EMBL/GenBank/DDBJ whole genome shotgun (WGS) entry which is preliminary data.</text>
</comment>
<accession>A0A1J5PBF5</accession>